<organism evidence="1 2">
    <name type="scientific">Hungatella hathewayi WAL-18680</name>
    <dbReference type="NCBI Taxonomy" id="742737"/>
    <lineage>
        <taxon>Bacteria</taxon>
        <taxon>Bacillati</taxon>
        <taxon>Bacillota</taxon>
        <taxon>Clostridia</taxon>
        <taxon>Lachnospirales</taxon>
        <taxon>Lachnospiraceae</taxon>
        <taxon>Hungatella</taxon>
    </lineage>
</organism>
<dbReference type="InterPro" id="IPR001646">
    <property type="entry name" value="5peptide_repeat"/>
</dbReference>
<evidence type="ECO:0000313" key="1">
    <source>
        <dbReference type="EMBL" id="EHI59850.1"/>
    </source>
</evidence>
<gene>
    <name evidence="1" type="ORF">HMPREF9473_02181</name>
</gene>
<protein>
    <recommendedName>
        <fullName evidence="3">Pentapeptide repeat-containing protein</fullName>
    </recommendedName>
</protein>
<accession>G5IFA4</accession>
<dbReference type="Proteomes" id="UP000005384">
    <property type="component" value="Unassembled WGS sequence"/>
</dbReference>
<dbReference type="Pfam" id="PF00805">
    <property type="entry name" value="Pentapeptide"/>
    <property type="match status" value="1"/>
</dbReference>
<dbReference type="SUPFAM" id="SSF141571">
    <property type="entry name" value="Pentapeptide repeat-like"/>
    <property type="match status" value="1"/>
</dbReference>
<evidence type="ECO:0008006" key="3">
    <source>
        <dbReference type="Google" id="ProtNLM"/>
    </source>
</evidence>
<keyword evidence="2" id="KW-1185">Reference proteome</keyword>
<dbReference type="EMBL" id="ADLN01000044">
    <property type="protein sequence ID" value="EHI59850.1"/>
    <property type="molecule type" value="Genomic_DNA"/>
</dbReference>
<comment type="caution">
    <text evidence="1">The sequence shown here is derived from an EMBL/GenBank/DDBJ whole genome shotgun (WGS) entry which is preliminary data.</text>
</comment>
<dbReference type="HOGENOM" id="CLU_068870_0_0_9"/>
<reference evidence="1 2" key="1">
    <citation type="submission" date="2011-08" db="EMBL/GenBank/DDBJ databases">
        <title>The Genome Sequence of Clostridium hathewayi WAL-18680.</title>
        <authorList>
            <consortium name="The Broad Institute Genome Sequencing Platform"/>
            <person name="Earl A."/>
            <person name="Ward D."/>
            <person name="Feldgarden M."/>
            <person name="Gevers D."/>
            <person name="Finegold S.M."/>
            <person name="Summanen P.H."/>
            <person name="Molitoris D.R."/>
            <person name="Song M."/>
            <person name="Daigneault M."/>
            <person name="Allen-Vercoe E."/>
            <person name="Young S.K."/>
            <person name="Zeng Q."/>
            <person name="Gargeya S."/>
            <person name="Fitzgerald M."/>
            <person name="Haas B."/>
            <person name="Abouelleil A."/>
            <person name="Alvarado L."/>
            <person name="Arachchi H.M."/>
            <person name="Berlin A."/>
            <person name="Brown A."/>
            <person name="Chapman S.B."/>
            <person name="Chen Z."/>
            <person name="Dunbar C."/>
            <person name="Freedman E."/>
            <person name="Gearin G."/>
            <person name="Gellesch M."/>
            <person name="Goldberg J."/>
            <person name="Griggs A."/>
            <person name="Gujja S."/>
            <person name="Heiman D."/>
            <person name="Howarth C."/>
            <person name="Larson L."/>
            <person name="Lui A."/>
            <person name="MacDonald P.J.P."/>
            <person name="Montmayeur A."/>
            <person name="Murphy C."/>
            <person name="Neiman D."/>
            <person name="Pearson M."/>
            <person name="Priest M."/>
            <person name="Roberts A."/>
            <person name="Saif S."/>
            <person name="Shea T."/>
            <person name="Shenoy N."/>
            <person name="Sisk P."/>
            <person name="Stolte C."/>
            <person name="Sykes S."/>
            <person name="Wortman J."/>
            <person name="Nusbaum C."/>
            <person name="Birren B."/>
        </authorList>
    </citation>
    <scope>NUCLEOTIDE SEQUENCE [LARGE SCALE GENOMIC DNA]</scope>
    <source>
        <strain evidence="1 2">WAL-18680</strain>
    </source>
</reference>
<sequence>MKLHQYDSDIFHEFRISCKECSGLCCVALYFSKYDGFPADKAAGTPCRYLDSNFCCSIHGELQSRQMKGCLAYDCCGAGQMVTRLYGEENWKSNPGAAQEEFDVFVKIFYLQQTLWYISEVKTLLPAQALWEEADHYLEELHLLLKSSPQKILDDDMGLLRTNINTLLNQAWQMVREQIASPAKITKKKDYMGHHFRKSKLNGCDFSSTLLIAANFEACDLTGCNFLGADMRDANIKNADLSECNFLTQGQINAAIGNRNTRIPEHLIMPVVWL</sequence>
<evidence type="ECO:0000313" key="2">
    <source>
        <dbReference type="Proteomes" id="UP000005384"/>
    </source>
</evidence>
<dbReference type="Gene3D" id="2.160.20.80">
    <property type="entry name" value="E3 ubiquitin-protein ligase SopA"/>
    <property type="match status" value="1"/>
</dbReference>
<name>G5IFA4_9FIRM</name>
<proteinExistence type="predicted"/>
<dbReference type="PATRIC" id="fig|742737.3.peg.2207"/>
<dbReference type="AlphaFoldDB" id="G5IFA4"/>